<evidence type="ECO:0000256" key="2">
    <source>
        <dbReference type="SAM" id="MobiDB-lite"/>
    </source>
</evidence>
<gene>
    <name evidence="4" type="ORF">Ahy_A06g029676</name>
</gene>
<proteinExistence type="predicted"/>
<protein>
    <recommendedName>
        <fullName evidence="3">CCHC-type domain-containing protein</fullName>
    </recommendedName>
</protein>
<dbReference type="PROSITE" id="PS50158">
    <property type="entry name" value="ZF_CCHC"/>
    <property type="match status" value="1"/>
</dbReference>
<evidence type="ECO:0000259" key="3">
    <source>
        <dbReference type="PROSITE" id="PS50158"/>
    </source>
</evidence>
<dbReference type="AlphaFoldDB" id="A0A445CU32"/>
<sequence length="223" mass="24887">MITSHYLIVQRLRPFFLASKNINHRFLSRVGSTLSTLLKIDCATSVHFRGCFAKICVELDISIKLVPKILVLRQILNVEYEGLHLICFTCGKYGHRSDQCSETHDSKVAPENTIIDGKEGSPGFAGGERVNHTNIIGKVNQDPPKFGPSMKVKRQVRKKSTGSRGANYKKDSPSNLEAKTSNRSRFNILDEGITKPSHEKNVHDEYCGCKVGSLWWSKIGLAS</sequence>
<organism evidence="4 5">
    <name type="scientific">Arachis hypogaea</name>
    <name type="common">Peanut</name>
    <dbReference type="NCBI Taxonomy" id="3818"/>
    <lineage>
        <taxon>Eukaryota</taxon>
        <taxon>Viridiplantae</taxon>
        <taxon>Streptophyta</taxon>
        <taxon>Embryophyta</taxon>
        <taxon>Tracheophyta</taxon>
        <taxon>Spermatophyta</taxon>
        <taxon>Magnoliopsida</taxon>
        <taxon>eudicotyledons</taxon>
        <taxon>Gunneridae</taxon>
        <taxon>Pentapetalae</taxon>
        <taxon>rosids</taxon>
        <taxon>fabids</taxon>
        <taxon>Fabales</taxon>
        <taxon>Fabaceae</taxon>
        <taxon>Papilionoideae</taxon>
        <taxon>50 kb inversion clade</taxon>
        <taxon>dalbergioids sensu lato</taxon>
        <taxon>Dalbergieae</taxon>
        <taxon>Pterocarpus clade</taxon>
        <taxon>Arachis</taxon>
    </lineage>
</organism>
<dbReference type="GO" id="GO:0003676">
    <property type="term" value="F:nucleic acid binding"/>
    <property type="evidence" value="ECO:0007669"/>
    <property type="project" value="InterPro"/>
</dbReference>
<name>A0A445CU32_ARAHY</name>
<dbReference type="Pfam" id="PF00098">
    <property type="entry name" value="zf-CCHC"/>
    <property type="match status" value="1"/>
</dbReference>
<keyword evidence="5" id="KW-1185">Reference proteome</keyword>
<evidence type="ECO:0000313" key="4">
    <source>
        <dbReference type="EMBL" id="RYR54404.1"/>
    </source>
</evidence>
<reference evidence="4 5" key="1">
    <citation type="submission" date="2019-01" db="EMBL/GenBank/DDBJ databases">
        <title>Sequencing of cultivated peanut Arachis hypogaea provides insights into genome evolution and oil improvement.</title>
        <authorList>
            <person name="Chen X."/>
        </authorList>
    </citation>
    <scope>NUCLEOTIDE SEQUENCE [LARGE SCALE GENOMIC DNA]</scope>
    <source>
        <strain evidence="5">cv. Fuhuasheng</strain>
        <tissue evidence="4">Leaves</tissue>
    </source>
</reference>
<feature type="domain" description="CCHC-type" evidence="3">
    <location>
        <begin position="87"/>
        <end position="102"/>
    </location>
</feature>
<keyword evidence="1" id="KW-0479">Metal-binding</keyword>
<dbReference type="Proteomes" id="UP000289738">
    <property type="component" value="Chromosome A06"/>
</dbReference>
<dbReference type="PANTHER" id="PTHR31286">
    <property type="entry name" value="GLYCINE-RICH CELL WALL STRUCTURAL PROTEIN 1.8-LIKE"/>
    <property type="match status" value="1"/>
</dbReference>
<evidence type="ECO:0000256" key="1">
    <source>
        <dbReference type="PROSITE-ProRule" id="PRU00047"/>
    </source>
</evidence>
<keyword evidence="1" id="KW-0863">Zinc-finger</keyword>
<dbReference type="InterPro" id="IPR040256">
    <property type="entry name" value="At4g02000-like"/>
</dbReference>
<evidence type="ECO:0000313" key="5">
    <source>
        <dbReference type="Proteomes" id="UP000289738"/>
    </source>
</evidence>
<dbReference type="GO" id="GO:0008270">
    <property type="term" value="F:zinc ion binding"/>
    <property type="evidence" value="ECO:0007669"/>
    <property type="project" value="UniProtKB-KW"/>
</dbReference>
<dbReference type="EMBL" id="SDMP01000006">
    <property type="protein sequence ID" value="RYR54404.1"/>
    <property type="molecule type" value="Genomic_DNA"/>
</dbReference>
<dbReference type="STRING" id="3818.A0A445CU32"/>
<dbReference type="InterPro" id="IPR001878">
    <property type="entry name" value="Znf_CCHC"/>
</dbReference>
<feature type="region of interest" description="Disordered" evidence="2">
    <location>
        <begin position="137"/>
        <end position="183"/>
    </location>
</feature>
<keyword evidence="1" id="KW-0862">Zinc</keyword>
<dbReference type="PANTHER" id="PTHR31286:SF99">
    <property type="entry name" value="DUF4283 DOMAIN-CONTAINING PROTEIN"/>
    <property type="match status" value="1"/>
</dbReference>
<feature type="compositionally biased region" description="Polar residues" evidence="2">
    <location>
        <begin position="173"/>
        <end position="183"/>
    </location>
</feature>
<feature type="compositionally biased region" description="Basic residues" evidence="2">
    <location>
        <begin position="151"/>
        <end position="161"/>
    </location>
</feature>
<accession>A0A445CU32</accession>
<comment type="caution">
    <text evidence="4">The sequence shown here is derived from an EMBL/GenBank/DDBJ whole genome shotgun (WGS) entry which is preliminary data.</text>
</comment>